<sequence length="489" mass="56026">MKKTVMKYVGRTGCLSMLLGLLMSCSPQEPVSEQTLKGCPAILPDYTGVTIPSNIAPLRFALEEEAEKAVAVISGRKDKLIVDAEDGSFLIPEKKWHELLESSVGDSLQVKVYVRKDGRWCMYEPFSWHISPDELDAFLVYRLIEPGYELWNRMGIYQRDLTSFEQKSILTNEKTQHNCMNCHSFNNREPDRMVFHMRAQLGGTYLSEPDGVKRLEAKINGKVQSLVYPSWHSSGRFIAFSMNQTKQAFHQNDRNRIEVFDFSSDVVVYDLERDAVLTDSLLMKQTAFETFPTFSPDGKKLYFCSAEAKTLPYEFDQVKYSLCSIDFDAESRSFGTQVDTLYNGRLKNKSVSFPRVSPDGRFLVFTLSSYGNFSIWHKDADLMMVDLKTGQVSELEGVNSNDVESYHSWSSNGHWLVFSSRRVDGLYTHPYLVHVDGEGHWSKPFAVPQSDPQFYRNFMYSFNIPELVKGEVKLDKRALIRKASEKKPE</sequence>
<dbReference type="Pfam" id="PF07676">
    <property type="entry name" value="PD40"/>
    <property type="match status" value="3"/>
</dbReference>
<protein>
    <submittedName>
        <fullName evidence="2">WD40-like protein</fullName>
    </submittedName>
</protein>
<dbReference type="STRING" id="547042.BACCOPRO_00318"/>
<comment type="similarity">
    <text evidence="1">Belongs to the TolB family.</text>
</comment>
<dbReference type="InterPro" id="IPR011042">
    <property type="entry name" value="6-blade_b-propeller_TolB-like"/>
</dbReference>
<dbReference type="InterPro" id="IPR011659">
    <property type="entry name" value="WD40"/>
</dbReference>
<dbReference type="eggNOG" id="COG0823">
    <property type="taxonomic scope" value="Bacteria"/>
</dbReference>
<dbReference type="PANTHER" id="PTHR36842:SF2">
    <property type="entry name" value="SLR0505 PROTEIN"/>
    <property type="match status" value="1"/>
</dbReference>
<dbReference type="Gene3D" id="2.120.10.30">
    <property type="entry name" value="TolB, C-terminal domain"/>
    <property type="match status" value="2"/>
</dbReference>
<dbReference type="GeneID" id="78406105"/>
<comment type="caution">
    <text evidence="2">The sequence shown here is derived from an EMBL/GenBank/DDBJ whole genome shotgun (WGS) entry which is preliminary data.</text>
</comment>
<name>S0F4S7_9BACT</name>
<evidence type="ECO:0000313" key="3">
    <source>
        <dbReference type="Proteomes" id="UP000014073"/>
    </source>
</evidence>
<organism evidence="2 3">
    <name type="scientific">Phocaeicola coprophilus DSM 18228 = JCM 13818</name>
    <dbReference type="NCBI Taxonomy" id="547042"/>
    <lineage>
        <taxon>Bacteria</taxon>
        <taxon>Pseudomonadati</taxon>
        <taxon>Bacteroidota</taxon>
        <taxon>Bacteroidia</taxon>
        <taxon>Bacteroidales</taxon>
        <taxon>Bacteroidaceae</taxon>
        <taxon>Phocaeicola</taxon>
    </lineage>
</organism>
<reference evidence="2 3" key="1">
    <citation type="submission" date="2008-12" db="EMBL/GenBank/DDBJ databases">
        <authorList>
            <person name="Fulton L."/>
            <person name="Clifton S."/>
            <person name="Fulton B."/>
            <person name="Xu J."/>
            <person name="Minx P."/>
            <person name="Pepin K.H."/>
            <person name="Johnson M."/>
            <person name="Bhonagiri V."/>
            <person name="Nash W.E."/>
            <person name="Mardis E.R."/>
            <person name="Wilson R.K."/>
        </authorList>
    </citation>
    <scope>NUCLEOTIDE SEQUENCE [LARGE SCALE GENOMIC DNA]</scope>
    <source>
        <strain evidence="2 3">DSM 18228</strain>
    </source>
</reference>
<dbReference type="PANTHER" id="PTHR36842">
    <property type="entry name" value="PROTEIN TOLB HOMOLOG"/>
    <property type="match status" value="1"/>
</dbReference>
<gene>
    <name evidence="2" type="ORF">BACCOPRO_00318</name>
</gene>
<dbReference type="AlphaFoldDB" id="S0F4S7"/>
<keyword evidence="3" id="KW-1185">Reference proteome</keyword>
<proteinExistence type="inferred from homology"/>
<dbReference type="PROSITE" id="PS51257">
    <property type="entry name" value="PROKAR_LIPOPROTEIN"/>
    <property type="match status" value="1"/>
</dbReference>
<evidence type="ECO:0000313" key="2">
    <source>
        <dbReference type="EMBL" id="EEF74845.1"/>
    </source>
</evidence>
<evidence type="ECO:0000256" key="1">
    <source>
        <dbReference type="ARBA" id="ARBA00009820"/>
    </source>
</evidence>
<accession>S0F4S7</accession>
<dbReference type="HOGENOM" id="CLU_042630_0_0_10"/>
<dbReference type="EMBL" id="ACBW01000024">
    <property type="protein sequence ID" value="EEF74845.1"/>
    <property type="molecule type" value="Genomic_DNA"/>
</dbReference>
<dbReference type="RefSeq" id="WP_008140194.1">
    <property type="nucleotide sequence ID" value="NZ_EQ973631.1"/>
</dbReference>
<dbReference type="Proteomes" id="UP000014073">
    <property type="component" value="Unassembled WGS sequence"/>
</dbReference>
<dbReference type="SUPFAM" id="SSF82171">
    <property type="entry name" value="DPP6 N-terminal domain-like"/>
    <property type="match status" value="1"/>
</dbReference>